<protein>
    <submittedName>
        <fullName evidence="2">Uncharacterized protein</fullName>
    </submittedName>
</protein>
<dbReference type="HOGENOM" id="CLU_079438_0_0_1"/>
<dbReference type="AlphaFoldDB" id="U9V4N6"/>
<organism evidence="2">
    <name type="scientific">Rhizophagus irregularis (strain DAOM 181602 / DAOM 197198 / MUCL 43194)</name>
    <name type="common">Arbuscular mycorrhizal fungus</name>
    <name type="synonym">Glomus intraradices</name>
    <dbReference type="NCBI Taxonomy" id="747089"/>
    <lineage>
        <taxon>Eukaryota</taxon>
        <taxon>Fungi</taxon>
        <taxon>Fungi incertae sedis</taxon>
        <taxon>Mucoromycota</taxon>
        <taxon>Glomeromycotina</taxon>
        <taxon>Glomeromycetes</taxon>
        <taxon>Glomerales</taxon>
        <taxon>Glomeraceae</taxon>
        <taxon>Rhizophagus</taxon>
    </lineage>
</organism>
<evidence type="ECO:0000313" key="2">
    <source>
        <dbReference type="EMBL" id="ESA22876.1"/>
    </source>
</evidence>
<reference evidence="2" key="1">
    <citation type="submission" date="2013-07" db="EMBL/GenBank/DDBJ databases">
        <title>The genome of an arbuscular mycorrhizal fungus provides insights into the evolution of the oldest plant symbiosis.</title>
        <authorList>
            <consortium name="DOE Joint Genome Institute"/>
            <person name="Tisserant E."/>
            <person name="Malbreil M."/>
            <person name="Kuo A."/>
            <person name="Kohler A."/>
            <person name="Symeonidi A."/>
            <person name="Balestrini R."/>
            <person name="Charron P."/>
            <person name="Duensing N."/>
            <person name="Frei-dit-Frey N."/>
            <person name="Gianinazzi-Pearson V."/>
            <person name="Gilbert B."/>
            <person name="Handa Y."/>
            <person name="Hijri M."/>
            <person name="Kaul R."/>
            <person name="Kawaguchi M."/>
            <person name="Krajinski F."/>
            <person name="Lammers P."/>
            <person name="Lapierre D."/>
            <person name="Masclaux F.G."/>
            <person name="Murat C."/>
            <person name="Morin E."/>
            <person name="Ndikumana S."/>
            <person name="Pagni M."/>
            <person name="Petitpierre D."/>
            <person name="Requena N."/>
            <person name="Rosikiewicz P."/>
            <person name="Riley R."/>
            <person name="Saito K."/>
            <person name="San Clemente H."/>
            <person name="Shapiro H."/>
            <person name="van Tuinen D."/>
            <person name="Becard G."/>
            <person name="Bonfante P."/>
            <person name="Paszkowski U."/>
            <person name="Shachar-Hill Y."/>
            <person name="Young J.P."/>
            <person name="Sanders I.R."/>
            <person name="Henrissat B."/>
            <person name="Rensing S.A."/>
            <person name="Grigoriev I.V."/>
            <person name="Corradi N."/>
            <person name="Roux C."/>
            <person name="Martin F."/>
        </authorList>
    </citation>
    <scope>NUCLEOTIDE SEQUENCE</scope>
    <source>
        <strain evidence="2">DAOM 197198</strain>
    </source>
</reference>
<keyword evidence="1" id="KW-0175">Coiled coil</keyword>
<dbReference type="VEuPathDB" id="FungiDB:RhiirFUN_009283"/>
<sequence>MSPKSTFRAIALKLQIPVRDPDVIAVLTFTLSEIQEVMVPTTNASTPVITKVSKKNNGQKTERASSVEEETGWDDTNTGLLIIVRAVNKLSRLVIKYNVIKEKKNKTGREMQVKWKWFDRLDTLFGTRKNHNPGFLVYRFSDDDPLAEAMISMSNARQIIWEKQLASENDQFEKKQVVEKEIKEAETVFKKEELEVERIKAETLRKKMEFEIEQSHMQYKIRMKELDHL</sequence>
<gene>
    <name evidence="2" type="ORF">GLOINDRAFT_16004</name>
</gene>
<dbReference type="EMBL" id="KI275222">
    <property type="protein sequence ID" value="ESA22876.1"/>
    <property type="molecule type" value="Genomic_DNA"/>
</dbReference>
<proteinExistence type="predicted"/>
<evidence type="ECO:0000256" key="1">
    <source>
        <dbReference type="SAM" id="Coils"/>
    </source>
</evidence>
<name>U9V4N6_RHIID</name>
<feature type="coiled-coil region" evidence="1">
    <location>
        <begin position="175"/>
        <end position="211"/>
    </location>
</feature>
<accession>U9V4N6</accession>